<evidence type="ECO:0000313" key="2">
    <source>
        <dbReference type="Proteomes" id="UP000499080"/>
    </source>
</evidence>
<gene>
    <name evidence="1" type="ORF">AVEN_64738_1</name>
</gene>
<comment type="caution">
    <text evidence="1">The sequence shown here is derived from an EMBL/GenBank/DDBJ whole genome shotgun (WGS) entry which is preliminary data.</text>
</comment>
<proteinExistence type="predicted"/>
<dbReference type="Proteomes" id="UP000499080">
    <property type="component" value="Unassembled WGS sequence"/>
</dbReference>
<reference evidence="1 2" key="1">
    <citation type="journal article" date="2019" name="Sci. Rep.">
        <title>Orb-weaving spider Araneus ventricosus genome elucidates the spidroin gene catalogue.</title>
        <authorList>
            <person name="Kono N."/>
            <person name="Nakamura H."/>
            <person name="Ohtoshi R."/>
            <person name="Moran D.A.P."/>
            <person name="Shinohara A."/>
            <person name="Yoshida Y."/>
            <person name="Fujiwara M."/>
            <person name="Mori M."/>
            <person name="Tomita M."/>
            <person name="Arakawa K."/>
        </authorList>
    </citation>
    <scope>NUCLEOTIDE SEQUENCE [LARGE SCALE GENOMIC DNA]</scope>
</reference>
<name>A0A4Y2UFF6_ARAVE</name>
<evidence type="ECO:0000313" key="1">
    <source>
        <dbReference type="EMBL" id="GBO10814.1"/>
    </source>
</evidence>
<accession>A0A4Y2UFF6</accession>
<organism evidence="1 2">
    <name type="scientific">Araneus ventricosus</name>
    <name type="common">Orbweaver spider</name>
    <name type="synonym">Epeira ventricosa</name>
    <dbReference type="NCBI Taxonomy" id="182803"/>
    <lineage>
        <taxon>Eukaryota</taxon>
        <taxon>Metazoa</taxon>
        <taxon>Ecdysozoa</taxon>
        <taxon>Arthropoda</taxon>
        <taxon>Chelicerata</taxon>
        <taxon>Arachnida</taxon>
        <taxon>Araneae</taxon>
        <taxon>Araneomorphae</taxon>
        <taxon>Entelegynae</taxon>
        <taxon>Araneoidea</taxon>
        <taxon>Araneidae</taxon>
        <taxon>Araneus</taxon>
    </lineage>
</organism>
<keyword evidence="2" id="KW-1185">Reference proteome</keyword>
<dbReference type="EMBL" id="BGPR01035815">
    <property type="protein sequence ID" value="GBO10814.1"/>
    <property type="molecule type" value="Genomic_DNA"/>
</dbReference>
<protein>
    <submittedName>
        <fullName evidence="1">Uncharacterized protein</fullName>
    </submittedName>
</protein>
<sequence length="99" mass="11141">MMDCGPRKLLYSVYPKVFIESESPDAPAGCIRHSPKDAVFSKYSFLNFELMSVSYMRKSVDASLSCESRKLTVQHFIVKENQLTVCGLIVFQSHGISSK</sequence>
<dbReference type="AlphaFoldDB" id="A0A4Y2UFF6"/>